<organism evidence="2 3">
    <name type="scientific">Anaplasma phagocytophilum str. ApMUC09</name>
    <dbReference type="NCBI Taxonomy" id="1359152"/>
    <lineage>
        <taxon>Bacteria</taxon>
        <taxon>Pseudomonadati</taxon>
        <taxon>Pseudomonadota</taxon>
        <taxon>Alphaproteobacteria</taxon>
        <taxon>Rickettsiales</taxon>
        <taxon>Anaplasmataceae</taxon>
        <taxon>Anaplasma</taxon>
        <taxon>phagocytophilum group</taxon>
    </lineage>
</organism>
<proteinExistence type="predicted"/>
<dbReference type="Proteomes" id="UP000033441">
    <property type="component" value="Unassembled WGS sequence"/>
</dbReference>
<sequence>MGNYEDRSTSNTSTYKMRDPTMSCSSENPVSITSRHEPPHYSTAASIK</sequence>
<name>A0A0F3N977_ANAPH</name>
<evidence type="ECO:0000256" key="1">
    <source>
        <dbReference type="SAM" id="MobiDB-lite"/>
    </source>
</evidence>
<gene>
    <name evidence="2" type="ORF">APHMUC_0588</name>
</gene>
<evidence type="ECO:0000313" key="2">
    <source>
        <dbReference type="EMBL" id="KJV64247.1"/>
    </source>
</evidence>
<feature type="compositionally biased region" description="Polar residues" evidence="1">
    <location>
        <begin position="22"/>
        <end position="33"/>
    </location>
</feature>
<dbReference type="AlphaFoldDB" id="A0A0F3N977"/>
<dbReference type="PATRIC" id="fig|1359152.3.peg.624"/>
<feature type="region of interest" description="Disordered" evidence="1">
    <location>
        <begin position="1"/>
        <end position="48"/>
    </location>
</feature>
<comment type="caution">
    <text evidence="2">The sequence shown here is derived from an EMBL/GenBank/DDBJ whole genome shotgun (WGS) entry which is preliminary data.</text>
</comment>
<evidence type="ECO:0000313" key="3">
    <source>
        <dbReference type="Proteomes" id="UP000033441"/>
    </source>
</evidence>
<accession>A0A0F3N977</accession>
<reference evidence="2 3" key="1">
    <citation type="submission" date="2015-02" db="EMBL/GenBank/DDBJ databases">
        <title>Genome Sequencing of Rickettsiales.</title>
        <authorList>
            <person name="Daugherty S.C."/>
            <person name="Su Q."/>
            <person name="Abolude K."/>
            <person name="Beier-Sexton M."/>
            <person name="Carlyon J.A."/>
            <person name="Carter R."/>
            <person name="Day N.P."/>
            <person name="Dumler S.J."/>
            <person name="Dyachenko V."/>
            <person name="Godinez A."/>
            <person name="Kurtti T.J."/>
            <person name="Lichay M."/>
            <person name="Mullins K.E."/>
            <person name="Ott S."/>
            <person name="Pappas-Brown V."/>
            <person name="Paris D.H."/>
            <person name="Patel P."/>
            <person name="Richards A.L."/>
            <person name="Sadzewicz L."/>
            <person name="Sears K."/>
            <person name="Seidman D."/>
            <person name="Sengamalay N."/>
            <person name="Stenos J."/>
            <person name="Tallon L.J."/>
            <person name="Vincent G."/>
            <person name="Fraser C.M."/>
            <person name="Munderloh U."/>
            <person name="Dunning-Hotopp J.C."/>
        </authorList>
    </citation>
    <scope>NUCLEOTIDE SEQUENCE [LARGE SCALE GENOMIC DNA]</scope>
    <source>
        <strain evidence="2 3">ApMUC09</strain>
    </source>
</reference>
<protein>
    <submittedName>
        <fullName evidence="2">Uncharacterized protein</fullName>
    </submittedName>
</protein>
<dbReference type="EMBL" id="LANV01000001">
    <property type="protein sequence ID" value="KJV64247.1"/>
    <property type="molecule type" value="Genomic_DNA"/>
</dbReference>